<name>A0A3M6QBL8_9BURK</name>
<gene>
    <name evidence="2" type="ORF">EBQ26_02655</name>
</gene>
<reference evidence="2 3" key="1">
    <citation type="submission" date="2018-10" db="EMBL/GenBank/DDBJ databases">
        <title>Comamonadaceae CDC group NO-1 genome sequencing and assembly.</title>
        <authorList>
            <person name="Bernier A.-M."/>
            <person name="Bernard K."/>
        </authorList>
    </citation>
    <scope>NUCLEOTIDE SEQUENCE [LARGE SCALE GENOMIC DNA]</scope>
    <source>
        <strain evidence="2 3">NML970147</strain>
    </source>
</reference>
<evidence type="ECO:0000313" key="2">
    <source>
        <dbReference type="EMBL" id="RMX00001.1"/>
    </source>
</evidence>
<dbReference type="Pfam" id="PF07603">
    <property type="entry name" value="Lcl_C"/>
    <property type="match status" value="1"/>
</dbReference>
<comment type="caution">
    <text evidence="2">The sequence shown here is derived from an EMBL/GenBank/DDBJ whole genome shotgun (WGS) entry which is preliminary data.</text>
</comment>
<dbReference type="InterPro" id="IPR011460">
    <property type="entry name" value="Lcl_C"/>
</dbReference>
<evidence type="ECO:0000313" key="3">
    <source>
        <dbReference type="Proteomes" id="UP000267521"/>
    </source>
</evidence>
<dbReference type="PANTHER" id="PTHR35812:SF1">
    <property type="entry name" value="LIPOPROTEIN"/>
    <property type="match status" value="1"/>
</dbReference>
<feature type="domain" description="Lcl C-terminal" evidence="1">
    <location>
        <begin position="26"/>
        <end position="148"/>
    </location>
</feature>
<proteinExistence type="predicted"/>
<accession>A0A3M6QBL8</accession>
<dbReference type="Proteomes" id="UP000267521">
    <property type="component" value="Unassembled WGS sequence"/>
</dbReference>
<sequence>MRRLIHPLSYSAVSNPAGGHYDKTECVKDNHTGLIWEGKVNQSGHLRHYANLYTNWDNNQPGDAGAYVAEVNTQGLCGFNDWRLPTVRELQGLVDYGKPSPGPTIDTHWFPHTWTSAWNYGGTWASDSAAGHSARAWGVNFGYGSVVGGSCGVRCSWCGPASEKRGLGRSAALQSLAGAPAPAALCSPYQAASCPLA</sequence>
<evidence type="ECO:0000259" key="1">
    <source>
        <dbReference type="Pfam" id="PF07603"/>
    </source>
</evidence>
<dbReference type="EMBL" id="RDQM01000003">
    <property type="protein sequence ID" value="RMX00001.1"/>
    <property type="molecule type" value="Genomic_DNA"/>
</dbReference>
<protein>
    <submittedName>
        <fullName evidence="2">DUF1566 domain-containing protein</fullName>
    </submittedName>
</protein>
<organism evidence="2 3">
    <name type="scientific">Allofranklinella schreckenbergeri</name>
    <dbReference type="NCBI Taxonomy" id="1076744"/>
    <lineage>
        <taxon>Bacteria</taxon>
        <taxon>Pseudomonadati</taxon>
        <taxon>Pseudomonadota</taxon>
        <taxon>Betaproteobacteria</taxon>
        <taxon>Burkholderiales</taxon>
        <taxon>Comamonadaceae</taxon>
        <taxon>Allofranklinella</taxon>
    </lineage>
</organism>
<dbReference type="PANTHER" id="PTHR35812">
    <property type="entry name" value="LIPOPROTEIN"/>
    <property type="match status" value="1"/>
</dbReference>
<dbReference type="AlphaFoldDB" id="A0A3M6QBL8"/>